<evidence type="ECO:0000256" key="1">
    <source>
        <dbReference type="ARBA" id="ARBA00005824"/>
    </source>
</evidence>
<protein>
    <recommendedName>
        <fullName evidence="4">40S ribosomal protein S12</fullName>
    </recommendedName>
</protein>
<dbReference type="Proteomes" id="UP000823046">
    <property type="component" value="Unassembled WGS sequence"/>
</dbReference>
<dbReference type="PRINTS" id="PR00972">
    <property type="entry name" value="RIBSOMALS12E"/>
</dbReference>
<dbReference type="Gene3D" id="3.30.1330.30">
    <property type="match status" value="1"/>
</dbReference>
<feature type="domain" description="Ribosomal protein eL8/eL30/eS12/Gadd45" evidence="5">
    <location>
        <begin position="26"/>
        <end position="118"/>
    </location>
</feature>
<evidence type="ECO:0000259" key="5">
    <source>
        <dbReference type="Pfam" id="PF01248"/>
    </source>
</evidence>
<accession>A0ABQ7J5K9</accession>
<name>A0ABQ7J5K9_9APIC</name>
<evidence type="ECO:0000313" key="7">
    <source>
        <dbReference type="Proteomes" id="UP000823046"/>
    </source>
</evidence>
<dbReference type="EMBL" id="JADAQX010000866">
    <property type="protein sequence ID" value="KAF8819248.1"/>
    <property type="molecule type" value="Genomic_DNA"/>
</dbReference>
<sequence>MSDSENDVSYSPNAGDEEPLNDLDAAVAKVLKNALKQDGVVRGLHQVAKVVESKQALVCFLAESCTEPAYKKLVHALCKAHDVPLIDVPDSKQLGKWAGLFVTRKENEVKIVGASCVAITDYGEDSAAHNFLQTHIASLA</sequence>
<keyword evidence="3 4" id="KW-0687">Ribonucleoprotein</keyword>
<evidence type="ECO:0000256" key="2">
    <source>
        <dbReference type="ARBA" id="ARBA00022980"/>
    </source>
</evidence>
<proteinExistence type="inferred from homology"/>
<dbReference type="PANTHER" id="PTHR11843">
    <property type="entry name" value="40S RIBOSOMAL PROTEIN S12"/>
    <property type="match status" value="1"/>
</dbReference>
<reference evidence="6 7" key="1">
    <citation type="journal article" date="2020" name="bioRxiv">
        <title>Metabolic contributions of an alphaproteobacterial endosymbiont in the apicomplexan Cardiosporidium cionae.</title>
        <authorList>
            <person name="Hunter E.S."/>
            <person name="Paight C.J."/>
            <person name="Lane C.E."/>
        </authorList>
    </citation>
    <scope>NUCLEOTIDE SEQUENCE [LARGE SCALE GENOMIC DNA]</scope>
    <source>
        <strain evidence="6">ESH_2018</strain>
    </source>
</reference>
<evidence type="ECO:0000256" key="3">
    <source>
        <dbReference type="ARBA" id="ARBA00023274"/>
    </source>
</evidence>
<dbReference type="InterPro" id="IPR000530">
    <property type="entry name" value="Ribosomal_eS12"/>
</dbReference>
<gene>
    <name evidence="6" type="primary">RPS12</name>
    <name evidence="6" type="ORF">IE077_001336</name>
</gene>
<dbReference type="GO" id="GO:0005840">
    <property type="term" value="C:ribosome"/>
    <property type="evidence" value="ECO:0007669"/>
    <property type="project" value="UniProtKB-KW"/>
</dbReference>
<dbReference type="SUPFAM" id="SSF55315">
    <property type="entry name" value="L30e-like"/>
    <property type="match status" value="1"/>
</dbReference>
<comment type="similarity">
    <text evidence="1 4">Belongs to the eukaryotic ribosomal protein eS12 family.</text>
</comment>
<organism evidence="6 7">
    <name type="scientific">Cardiosporidium cionae</name>
    <dbReference type="NCBI Taxonomy" id="476202"/>
    <lineage>
        <taxon>Eukaryota</taxon>
        <taxon>Sar</taxon>
        <taxon>Alveolata</taxon>
        <taxon>Apicomplexa</taxon>
        <taxon>Aconoidasida</taxon>
        <taxon>Nephromycida</taxon>
        <taxon>Cardiosporidium</taxon>
    </lineage>
</organism>
<keyword evidence="2 4" id="KW-0689">Ribosomal protein</keyword>
<dbReference type="InterPro" id="IPR004038">
    <property type="entry name" value="Ribosomal_eL8/eL30/eS12/Gad45"/>
</dbReference>
<dbReference type="InterPro" id="IPR029064">
    <property type="entry name" value="Ribosomal_eL30-like_sf"/>
</dbReference>
<dbReference type="Pfam" id="PF01248">
    <property type="entry name" value="Ribosomal_L7Ae"/>
    <property type="match status" value="1"/>
</dbReference>
<evidence type="ECO:0000313" key="6">
    <source>
        <dbReference type="EMBL" id="KAF8819248.1"/>
    </source>
</evidence>
<keyword evidence="7" id="KW-1185">Reference proteome</keyword>
<evidence type="ECO:0000256" key="4">
    <source>
        <dbReference type="RuleBase" id="RU000670"/>
    </source>
</evidence>
<comment type="caution">
    <text evidence="6">The sequence shown here is derived from an EMBL/GenBank/DDBJ whole genome shotgun (WGS) entry which is preliminary data.</text>
</comment>